<evidence type="ECO:0008006" key="3">
    <source>
        <dbReference type="Google" id="ProtNLM"/>
    </source>
</evidence>
<evidence type="ECO:0000313" key="1">
    <source>
        <dbReference type="EMBL" id="MBB5181291.1"/>
    </source>
</evidence>
<dbReference type="AlphaFoldDB" id="A0A7W8CU06"/>
<gene>
    <name evidence="1" type="ORF">HNQ44_002756</name>
</gene>
<accession>A0A7W8CU06</accession>
<protein>
    <recommendedName>
        <fullName evidence="3">Fibronectin type-III domain-containing protein</fullName>
    </recommendedName>
</protein>
<organism evidence="1 2">
    <name type="scientific">Planococcus koreensis</name>
    <dbReference type="NCBI Taxonomy" id="112331"/>
    <lineage>
        <taxon>Bacteria</taxon>
        <taxon>Bacillati</taxon>
        <taxon>Bacillota</taxon>
        <taxon>Bacilli</taxon>
        <taxon>Bacillales</taxon>
        <taxon>Caryophanaceae</taxon>
        <taxon>Planococcus</taxon>
    </lineage>
</organism>
<evidence type="ECO:0000313" key="2">
    <source>
        <dbReference type="Proteomes" id="UP000525923"/>
    </source>
</evidence>
<dbReference type="OrthoDB" id="2444319at2"/>
<dbReference type="Proteomes" id="UP000525923">
    <property type="component" value="Unassembled WGS sequence"/>
</dbReference>
<sequence>MNAKEDSLEIDLLHQTDTIIEFKWTHTGDTCKVKRDAETIYTGTGNSFQDTGLEPGELYTYTIERLDAAGTAKERIKMRTSTENRSEDCNNLLERAAVTAIVSKAKISLAWSAIEGLQEFEIYRDGELIGTVEKSQFSDYSASKDIGHTYQVNAKRPLEKSESTFSGEKSLAARVFGLLNIKSSQEEAAMEKFGITFELTSADYLLSGSPTTDVEDQNLKWDFRYSTFLPDDYLLNPNLLSFNRYFSGDDRGFDADSSHYRTQVNFNIDLKESDVALKFTKDVGISIAYDWRKKFRKADVASAEDVYLETVEEDERNVTLQLHHSVGNPLTPSPNIDYDVAARFYRDGHYDIAGMHDQAPNHEVYLRNSGDSNWKEIHQAESKGLAWMSDTIASQYWRILNFH</sequence>
<keyword evidence="2" id="KW-1185">Reference proteome</keyword>
<name>A0A7W8CU06_9BACL</name>
<dbReference type="RefSeq" id="WP_135503461.1">
    <property type="nucleotide sequence ID" value="NZ_JACHHE010000008.1"/>
</dbReference>
<dbReference type="Pfam" id="PF11579">
    <property type="entry name" value="DUF3238"/>
    <property type="match status" value="1"/>
</dbReference>
<proteinExistence type="predicted"/>
<dbReference type="Gene3D" id="2.60.40.10">
    <property type="entry name" value="Immunoglobulins"/>
    <property type="match status" value="2"/>
</dbReference>
<comment type="caution">
    <text evidence="1">The sequence shown here is derived from an EMBL/GenBank/DDBJ whole genome shotgun (WGS) entry which is preliminary data.</text>
</comment>
<dbReference type="InterPro" id="IPR021631">
    <property type="entry name" value="DUF3238"/>
</dbReference>
<dbReference type="InterPro" id="IPR013783">
    <property type="entry name" value="Ig-like_fold"/>
</dbReference>
<dbReference type="EMBL" id="JACHHE010000008">
    <property type="protein sequence ID" value="MBB5181291.1"/>
    <property type="molecule type" value="Genomic_DNA"/>
</dbReference>
<reference evidence="1 2" key="1">
    <citation type="submission" date="2020-08" db="EMBL/GenBank/DDBJ databases">
        <title>Genomic Encyclopedia of Type Strains, Phase IV (KMG-IV): sequencing the most valuable type-strain genomes for metagenomic binning, comparative biology and taxonomic classification.</title>
        <authorList>
            <person name="Goeker M."/>
        </authorList>
    </citation>
    <scope>NUCLEOTIDE SEQUENCE [LARGE SCALE GENOMIC DNA]</scope>
    <source>
        <strain evidence="1 2">DSM 15895</strain>
    </source>
</reference>